<keyword evidence="1" id="KW-0223">Dioxygenase</keyword>
<keyword evidence="2" id="KW-1185">Reference proteome</keyword>
<evidence type="ECO:0000313" key="1">
    <source>
        <dbReference type="EMBL" id="TFK10028.1"/>
    </source>
</evidence>
<name>A0A4D9ERS4_9SAUR</name>
<organism evidence="1 2">
    <name type="scientific">Platysternon megacephalum</name>
    <name type="common">big-headed turtle</name>
    <dbReference type="NCBI Taxonomy" id="55544"/>
    <lineage>
        <taxon>Eukaryota</taxon>
        <taxon>Metazoa</taxon>
        <taxon>Chordata</taxon>
        <taxon>Craniata</taxon>
        <taxon>Vertebrata</taxon>
        <taxon>Euteleostomi</taxon>
        <taxon>Archelosauria</taxon>
        <taxon>Testudinata</taxon>
        <taxon>Testudines</taxon>
        <taxon>Cryptodira</taxon>
        <taxon>Durocryptodira</taxon>
        <taxon>Testudinoidea</taxon>
        <taxon>Platysternidae</taxon>
        <taxon>Platysternon</taxon>
    </lineage>
</organism>
<dbReference type="AlphaFoldDB" id="A0A4D9ERS4"/>
<evidence type="ECO:0000313" key="2">
    <source>
        <dbReference type="Proteomes" id="UP000297703"/>
    </source>
</evidence>
<accession>A0A4D9ERS4</accession>
<dbReference type="EMBL" id="QXTE01000046">
    <property type="protein sequence ID" value="TFK10028.1"/>
    <property type="molecule type" value="Genomic_DNA"/>
</dbReference>
<gene>
    <name evidence="1" type="ORF">DR999_PMT06896</name>
</gene>
<dbReference type="GO" id="GO:0051213">
    <property type="term" value="F:dioxygenase activity"/>
    <property type="evidence" value="ECO:0007669"/>
    <property type="project" value="UniProtKB-KW"/>
</dbReference>
<reference evidence="1 2" key="2">
    <citation type="submission" date="2019-04" db="EMBL/GenBank/DDBJ databases">
        <title>The genome sequence of big-headed turtle.</title>
        <authorList>
            <person name="Gong S."/>
        </authorList>
    </citation>
    <scope>NUCLEOTIDE SEQUENCE [LARGE SCALE GENOMIC DNA]</scope>
    <source>
        <strain evidence="1">DO16091913</strain>
        <tissue evidence="1">Muscle</tissue>
    </source>
</reference>
<dbReference type="Proteomes" id="UP000297703">
    <property type="component" value="Unassembled WGS sequence"/>
</dbReference>
<sequence>MRTIQMSRHSVEWLFVHFKLQHISCTTHFTILHTLHDIEIFKLKFLLLIYCTQILNPEKKKRKVWLCMCTTCPMPPTHTPQYIRKSRDRRIACWECLLKTGFSFPCLGETLGNNF</sequence>
<keyword evidence="1" id="KW-0560">Oxidoreductase</keyword>
<comment type="caution">
    <text evidence="1">The sequence shown here is derived from an EMBL/GenBank/DDBJ whole genome shotgun (WGS) entry which is preliminary data.</text>
</comment>
<protein>
    <submittedName>
        <fullName evidence="1">Phytanoyl-CoA dioxygenase, peroxisomal</fullName>
    </submittedName>
</protein>
<reference evidence="1 2" key="1">
    <citation type="submission" date="2019-04" db="EMBL/GenBank/DDBJ databases">
        <title>Draft genome of the big-headed turtle Platysternon megacephalum.</title>
        <authorList>
            <person name="Gong S."/>
        </authorList>
    </citation>
    <scope>NUCLEOTIDE SEQUENCE [LARGE SCALE GENOMIC DNA]</scope>
    <source>
        <strain evidence="1">DO16091913</strain>
        <tissue evidence="1">Muscle</tissue>
    </source>
</reference>
<proteinExistence type="predicted"/>